<sequence length="135" mass="14515">MQSLTADEAAHALGTALRHTHTQLCRQIDALAAQPEASFAAGWTDLVAGTETAFRDEERVMEEVRYAGLAEHRAENACILSALHHVSPRVDDGDHGIGREVLSALAAIISSHRCGVRIRPLAAVQLRGYQPPLCG</sequence>
<dbReference type="GO" id="GO:0046872">
    <property type="term" value="F:metal ion binding"/>
    <property type="evidence" value="ECO:0007669"/>
    <property type="project" value="UniProtKB-KW"/>
</dbReference>
<dbReference type="Proteomes" id="UP000540787">
    <property type="component" value="Unassembled WGS sequence"/>
</dbReference>
<comment type="similarity">
    <text evidence="1">Belongs to the hemerythrin family.</text>
</comment>
<gene>
    <name evidence="4" type="ORF">HD842_004660</name>
</gene>
<dbReference type="RefSeq" id="WP_183558264.1">
    <property type="nucleotide sequence ID" value="NZ_JACHBX010000006.1"/>
</dbReference>
<evidence type="ECO:0000256" key="1">
    <source>
        <dbReference type="ARBA" id="ARBA00010587"/>
    </source>
</evidence>
<evidence type="ECO:0000256" key="2">
    <source>
        <dbReference type="ARBA" id="ARBA00022723"/>
    </source>
</evidence>
<evidence type="ECO:0000313" key="5">
    <source>
        <dbReference type="Proteomes" id="UP000540787"/>
    </source>
</evidence>
<dbReference type="InterPro" id="IPR035938">
    <property type="entry name" value="Hemerythrin-like_sf"/>
</dbReference>
<evidence type="ECO:0000313" key="4">
    <source>
        <dbReference type="EMBL" id="MBB6136482.1"/>
    </source>
</evidence>
<dbReference type="SUPFAM" id="SSF47188">
    <property type="entry name" value="Hemerythrin-like"/>
    <property type="match status" value="1"/>
</dbReference>
<dbReference type="AlphaFoldDB" id="A0A7X0CGW7"/>
<organism evidence="4 5">
    <name type="scientific">Massilia aurea</name>
    <dbReference type="NCBI Taxonomy" id="373040"/>
    <lineage>
        <taxon>Bacteria</taxon>
        <taxon>Pseudomonadati</taxon>
        <taxon>Pseudomonadota</taxon>
        <taxon>Betaproteobacteria</taxon>
        <taxon>Burkholderiales</taxon>
        <taxon>Oxalobacteraceae</taxon>
        <taxon>Telluria group</taxon>
        <taxon>Massilia</taxon>
    </lineage>
</organism>
<accession>A0A7X0CGW7</accession>
<dbReference type="Gene3D" id="1.20.120.50">
    <property type="entry name" value="Hemerythrin-like"/>
    <property type="match status" value="1"/>
</dbReference>
<comment type="caution">
    <text evidence="4">The sequence shown here is derived from an EMBL/GenBank/DDBJ whole genome shotgun (WGS) entry which is preliminary data.</text>
</comment>
<keyword evidence="5" id="KW-1185">Reference proteome</keyword>
<name>A0A7X0CGW7_9BURK</name>
<keyword evidence="3" id="KW-0408">Iron</keyword>
<evidence type="ECO:0000256" key="3">
    <source>
        <dbReference type="ARBA" id="ARBA00023004"/>
    </source>
</evidence>
<dbReference type="EMBL" id="JACHBX010000006">
    <property type="protein sequence ID" value="MBB6136482.1"/>
    <property type="molecule type" value="Genomic_DNA"/>
</dbReference>
<reference evidence="4 5" key="1">
    <citation type="submission" date="2020-08" db="EMBL/GenBank/DDBJ databases">
        <title>The Agave Microbiome: Exploring the role of microbial communities in plant adaptations to desert environments.</title>
        <authorList>
            <person name="Partida-Martinez L.P."/>
        </authorList>
    </citation>
    <scope>NUCLEOTIDE SEQUENCE [LARGE SCALE GENOMIC DNA]</scope>
    <source>
        <strain evidence="4 5">AT3.2</strain>
    </source>
</reference>
<protein>
    <submittedName>
        <fullName evidence="4">Hemerythrin</fullName>
    </submittedName>
</protein>
<proteinExistence type="inferred from homology"/>
<keyword evidence="2" id="KW-0479">Metal-binding</keyword>